<evidence type="ECO:0000256" key="2">
    <source>
        <dbReference type="ARBA" id="ARBA00004123"/>
    </source>
</evidence>
<dbReference type="PANTHER" id="PTHR22930">
    <property type="match status" value="1"/>
</dbReference>
<gene>
    <name evidence="9" type="ORF">DBV15_11458</name>
</gene>
<dbReference type="GO" id="GO:0005634">
    <property type="term" value="C:nucleus"/>
    <property type="evidence" value="ECO:0007669"/>
    <property type="project" value="UniProtKB-SubCell"/>
</dbReference>
<protein>
    <submittedName>
        <fullName evidence="9">Putative nuclease HARBI1</fullName>
    </submittedName>
</protein>
<proteinExistence type="inferred from homology"/>
<organism evidence="9 10">
    <name type="scientific">Temnothorax longispinosus</name>
    <dbReference type="NCBI Taxonomy" id="300112"/>
    <lineage>
        <taxon>Eukaryota</taxon>
        <taxon>Metazoa</taxon>
        <taxon>Ecdysozoa</taxon>
        <taxon>Arthropoda</taxon>
        <taxon>Hexapoda</taxon>
        <taxon>Insecta</taxon>
        <taxon>Pterygota</taxon>
        <taxon>Neoptera</taxon>
        <taxon>Endopterygota</taxon>
        <taxon>Hymenoptera</taxon>
        <taxon>Apocrita</taxon>
        <taxon>Aculeata</taxon>
        <taxon>Formicoidea</taxon>
        <taxon>Formicidae</taxon>
        <taxon>Myrmicinae</taxon>
        <taxon>Temnothorax</taxon>
    </lineage>
</organism>
<comment type="cofactor">
    <cofactor evidence="1">
        <name>a divalent metal cation</name>
        <dbReference type="ChEBI" id="CHEBI:60240"/>
    </cofactor>
</comment>
<dbReference type="PANTHER" id="PTHR22930:SF85">
    <property type="entry name" value="GH03217P-RELATED"/>
    <property type="match status" value="1"/>
</dbReference>
<evidence type="ECO:0000256" key="4">
    <source>
        <dbReference type="ARBA" id="ARBA00022722"/>
    </source>
</evidence>
<dbReference type="GO" id="GO:0004518">
    <property type="term" value="F:nuclease activity"/>
    <property type="evidence" value="ECO:0007669"/>
    <property type="project" value="UniProtKB-KW"/>
</dbReference>
<dbReference type="Pfam" id="PF13359">
    <property type="entry name" value="DDE_Tnp_4"/>
    <property type="match status" value="1"/>
</dbReference>
<comment type="similarity">
    <text evidence="3">Belongs to the HARBI1 family.</text>
</comment>
<keyword evidence="4" id="KW-0540">Nuclease</keyword>
<feature type="domain" description="DDE Tnp4" evidence="8">
    <location>
        <begin position="177"/>
        <end position="330"/>
    </location>
</feature>
<keyword evidence="5" id="KW-0479">Metal-binding</keyword>
<dbReference type="Proteomes" id="UP000310200">
    <property type="component" value="Unassembled WGS sequence"/>
</dbReference>
<evidence type="ECO:0000313" key="9">
    <source>
        <dbReference type="EMBL" id="TGZ50371.1"/>
    </source>
</evidence>
<keyword evidence="10" id="KW-1185">Reference proteome</keyword>
<evidence type="ECO:0000256" key="1">
    <source>
        <dbReference type="ARBA" id="ARBA00001968"/>
    </source>
</evidence>
<evidence type="ECO:0000256" key="3">
    <source>
        <dbReference type="ARBA" id="ARBA00006958"/>
    </source>
</evidence>
<dbReference type="GO" id="GO:0016787">
    <property type="term" value="F:hydrolase activity"/>
    <property type="evidence" value="ECO:0007669"/>
    <property type="project" value="UniProtKB-KW"/>
</dbReference>
<evidence type="ECO:0000259" key="8">
    <source>
        <dbReference type="Pfam" id="PF13359"/>
    </source>
</evidence>
<evidence type="ECO:0000256" key="6">
    <source>
        <dbReference type="ARBA" id="ARBA00022801"/>
    </source>
</evidence>
<dbReference type="InterPro" id="IPR027806">
    <property type="entry name" value="HARBI1_dom"/>
</dbReference>
<keyword evidence="7" id="KW-0539">Nucleus</keyword>
<reference evidence="9 10" key="1">
    <citation type="journal article" date="2019" name="Philos. Trans. R. Soc. Lond., B, Biol. Sci.">
        <title>Ant behaviour and brain gene expression of defending hosts depend on the ecological success of the intruding social parasite.</title>
        <authorList>
            <person name="Kaur R."/>
            <person name="Stoldt M."/>
            <person name="Jongepier E."/>
            <person name="Feldmeyer B."/>
            <person name="Menzel F."/>
            <person name="Bornberg-Bauer E."/>
            <person name="Foitzik S."/>
        </authorList>
    </citation>
    <scope>NUCLEOTIDE SEQUENCE [LARGE SCALE GENOMIC DNA]</scope>
    <source>
        <tissue evidence="9">Whole body</tissue>
    </source>
</reference>
<dbReference type="AlphaFoldDB" id="A0A4S2KL35"/>
<accession>A0A4S2KL35</accession>
<dbReference type="STRING" id="300112.A0A4S2KL35"/>
<dbReference type="InterPro" id="IPR045249">
    <property type="entry name" value="HARBI1-like"/>
</dbReference>
<comment type="caution">
    <text evidence="9">The sequence shown here is derived from an EMBL/GenBank/DDBJ whole genome shotgun (WGS) entry which is preliminary data.</text>
</comment>
<comment type="subcellular location">
    <subcellularLocation>
        <location evidence="2">Nucleus</location>
    </subcellularLocation>
</comment>
<keyword evidence="6" id="KW-0378">Hydrolase</keyword>
<evidence type="ECO:0000256" key="7">
    <source>
        <dbReference type="ARBA" id="ARBA00023242"/>
    </source>
</evidence>
<name>A0A4S2KL35_9HYME</name>
<sequence>MEEYFLVENIMFESSSSLSSSDSDDDDEELQNILLNNDINERRVTPKIKNYMENVVVRYTNIEFKSHFRMERNTFHFLLYFIGPKLDNLSFRGREKINAEKQLLITIYVLATPNSYRSICERFDVARSTAWLCVKRVVRIIYSIRNQFIRWPTNEEAQTTWTNIQRLYGFPKVLGIVDGTHINIARPKKDANSYINRKGRFSMQLQVICKDNLSFIHVFAGMPGCVHDMRVFLYSGVQRYCTPEYFPEDSHLLGDAAYTIQKNVMVPFYDNGHLIRRQKEFNTNLSSARITVERAIGLLKGRWRYLLDKLPMTRTDLIPYYIVSCCVLHNFCLLNNDAIEIPVIIPDMLHEIEPLAVSNELKEEGNLKRNRLMEIITNNNV</sequence>
<dbReference type="GO" id="GO:0046872">
    <property type="term" value="F:metal ion binding"/>
    <property type="evidence" value="ECO:0007669"/>
    <property type="project" value="UniProtKB-KW"/>
</dbReference>
<evidence type="ECO:0000256" key="5">
    <source>
        <dbReference type="ARBA" id="ARBA00022723"/>
    </source>
</evidence>
<evidence type="ECO:0000313" key="10">
    <source>
        <dbReference type="Proteomes" id="UP000310200"/>
    </source>
</evidence>
<dbReference type="EMBL" id="QBLH01001987">
    <property type="protein sequence ID" value="TGZ50371.1"/>
    <property type="molecule type" value="Genomic_DNA"/>
</dbReference>